<gene>
    <name evidence="3" type="ORF">PCOAH_00031870</name>
</gene>
<keyword evidence="4" id="KW-1185">Reference proteome</keyword>
<dbReference type="KEGG" id="pcot:PCOAH_00031870"/>
<accession>A0A1B1E2S2</accession>
<feature type="transmembrane region" description="Helical" evidence="1">
    <location>
        <begin position="174"/>
        <end position="195"/>
    </location>
</feature>
<evidence type="ECO:0000313" key="3">
    <source>
        <dbReference type="EMBL" id="ANQ09200.1"/>
    </source>
</evidence>
<keyword evidence="2" id="KW-0732">Signal</keyword>
<dbReference type="OrthoDB" id="386933at2759"/>
<dbReference type="GeneID" id="30909918"/>
<reference evidence="4" key="1">
    <citation type="submission" date="2016-06" db="EMBL/GenBank/DDBJ databases">
        <title>First high quality genome sequence of Plasmodium coatneyi using continuous long reads from single molecule, real-time sequencing.</title>
        <authorList>
            <person name="Chien J.-T."/>
            <person name="Pakala S.B."/>
            <person name="Geraldo J.A."/>
            <person name="Lapp S.A."/>
            <person name="Barnwell J.W."/>
            <person name="Kissinger J.C."/>
            <person name="Galinski M.R."/>
            <person name="Humphrey J.C."/>
        </authorList>
    </citation>
    <scope>NUCLEOTIDE SEQUENCE [LARGE SCALE GENOMIC DNA]</scope>
    <source>
        <strain evidence="4">Hackeri</strain>
    </source>
</reference>
<keyword evidence="1" id="KW-0812">Transmembrane</keyword>
<protein>
    <submittedName>
        <fullName evidence="3">Uncharacterized protein</fullName>
    </submittedName>
</protein>
<evidence type="ECO:0000256" key="2">
    <source>
        <dbReference type="SAM" id="SignalP"/>
    </source>
</evidence>
<feature type="chain" id="PRO_5008521516" evidence="2">
    <location>
        <begin position="21"/>
        <end position="213"/>
    </location>
</feature>
<sequence length="213" mass="24165">MLHLFVKLFLFISLIYVLQNFNHGTHYNPSNCPQNVKSRSDFIMGRQLAHFHGHHHGHGHHGVHNHCTDTFGGTCRTGDPTSINKYKRDPSYDFPFDRPKNRNRFFNFFSHFLHTPMVVDPGYGMVPGVMHDPMMAGMGHPAYPPLTGYVGFGSRYIAPMIASFMGLPYYGKGLVAFFLLLIPVIIILGIVAAVVGDIIQKMVYCIYQNEKYD</sequence>
<keyword evidence="1" id="KW-1133">Transmembrane helix</keyword>
<proteinExistence type="predicted"/>
<dbReference type="RefSeq" id="XP_019915895.1">
    <property type="nucleotide sequence ID" value="XM_020059987.1"/>
</dbReference>
<dbReference type="Proteomes" id="UP000092716">
    <property type="component" value="Chromosome 11"/>
</dbReference>
<dbReference type="VEuPathDB" id="PlasmoDB:PCOAH_00031870"/>
<keyword evidence="1" id="KW-0472">Membrane</keyword>
<organism evidence="3 4">
    <name type="scientific">Plasmodium coatneyi</name>
    <dbReference type="NCBI Taxonomy" id="208452"/>
    <lineage>
        <taxon>Eukaryota</taxon>
        <taxon>Sar</taxon>
        <taxon>Alveolata</taxon>
        <taxon>Apicomplexa</taxon>
        <taxon>Aconoidasida</taxon>
        <taxon>Haemosporida</taxon>
        <taxon>Plasmodiidae</taxon>
        <taxon>Plasmodium</taxon>
    </lineage>
</organism>
<name>A0A1B1E2S2_9APIC</name>
<dbReference type="EMBL" id="CP016249">
    <property type="protein sequence ID" value="ANQ09200.1"/>
    <property type="molecule type" value="Genomic_DNA"/>
</dbReference>
<dbReference type="AlphaFoldDB" id="A0A1B1E2S2"/>
<evidence type="ECO:0000256" key="1">
    <source>
        <dbReference type="SAM" id="Phobius"/>
    </source>
</evidence>
<evidence type="ECO:0000313" key="4">
    <source>
        <dbReference type="Proteomes" id="UP000092716"/>
    </source>
</evidence>
<feature type="signal peptide" evidence="2">
    <location>
        <begin position="1"/>
        <end position="20"/>
    </location>
</feature>